<organism evidence="7 8">
    <name type="scientific">Micromonospora peucetia</name>
    <dbReference type="NCBI Taxonomy" id="47871"/>
    <lineage>
        <taxon>Bacteria</taxon>
        <taxon>Bacillati</taxon>
        <taxon>Actinomycetota</taxon>
        <taxon>Actinomycetes</taxon>
        <taxon>Micromonosporales</taxon>
        <taxon>Micromonosporaceae</taxon>
        <taxon>Micromonospora</taxon>
    </lineage>
</organism>
<keyword evidence="3 6" id="KW-0067">ATP-binding</keyword>
<evidence type="ECO:0000256" key="1">
    <source>
        <dbReference type="ARBA" id="ARBA00007381"/>
    </source>
</evidence>
<dbReference type="GO" id="GO:0140662">
    <property type="term" value="F:ATP-dependent protein folding chaperone"/>
    <property type="evidence" value="ECO:0007669"/>
    <property type="project" value="InterPro"/>
</dbReference>
<dbReference type="SUPFAM" id="SSF53067">
    <property type="entry name" value="Actin-like ATPase domain"/>
    <property type="match status" value="2"/>
</dbReference>
<dbReference type="Pfam" id="PF00012">
    <property type="entry name" value="HSP70"/>
    <property type="match status" value="1"/>
</dbReference>
<dbReference type="InterPro" id="IPR018181">
    <property type="entry name" value="Heat_shock_70_CS"/>
</dbReference>
<evidence type="ECO:0000256" key="5">
    <source>
        <dbReference type="ARBA" id="ARBA00023186"/>
    </source>
</evidence>
<dbReference type="InterPro" id="IPR043129">
    <property type="entry name" value="ATPase_NBD"/>
</dbReference>
<dbReference type="AlphaFoldDB" id="A0A1C6W3E9"/>
<keyword evidence="2 6" id="KW-0547">Nucleotide-binding</keyword>
<evidence type="ECO:0000256" key="6">
    <source>
        <dbReference type="RuleBase" id="RU003322"/>
    </source>
</evidence>
<accession>A0A1C6W3E9</accession>
<sequence length="550" mass="60341">MGGAHGHAVGVDFGTSTSLVATRAGRRPVEIAPLGRSTRWFPSVAGYRGGTLLVGEDADALPSDQVIRSIKRAITRNEDAVTLPGPAGMSEVLADEVMIALLAEIGDRAARVGEPLTTQREFRLGCPAMWDGAQRQRLLALAEKAGLPVEGCDLVDEPIAAGIAWVSHRYLAYGEQPEGRLLVFDMGGGTLDIAVLDVVGGPDPEISVLTALGAEFAGDMLDHAIARDLFEDLGDNGYDVTATAHPEMLRALVLRAARDAKVNLSRLLEHRVVLPSRQIGRAPVLTYTREQLEEAFRPQMDEAERLVWAALRAARLTERESASPAELRALGPEALIRDIDYVLLAGGMSRVPYVERRLGALFPHAQVFDNAGVQPDEAIVAGLADTAGYDRLNLHRPGFDFVVEWEEGGRSHHQVLYAAYTPFYEPWQVLSGQSNLGYERHGRDFPGPQHGTGRLRVRATTGEPLGLMFNDQVMDGISLTFGRNMGFKLYCDGRIHLRDGSGRRLDMKVDRWPVVRGREHAHLVLRNAERTSPTPPTPWYMEKEWAPPIR</sequence>
<name>A0A1C6W3E9_9ACTN</name>
<dbReference type="Gene3D" id="3.30.420.40">
    <property type="match status" value="2"/>
</dbReference>
<proteinExistence type="inferred from homology"/>
<evidence type="ECO:0000256" key="4">
    <source>
        <dbReference type="ARBA" id="ARBA00023016"/>
    </source>
</evidence>
<gene>
    <name evidence="7" type="ORF">GA0070608_5257</name>
</gene>
<evidence type="ECO:0000313" key="7">
    <source>
        <dbReference type="EMBL" id="SCL72934.1"/>
    </source>
</evidence>
<evidence type="ECO:0000313" key="8">
    <source>
        <dbReference type="Proteomes" id="UP000199343"/>
    </source>
</evidence>
<dbReference type="RefSeq" id="WP_091631083.1">
    <property type="nucleotide sequence ID" value="NZ_JAPEQP010000005.1"/>
</dbReference>
<dbReference type="GO" id="GO:0005524">
    <property type="term" value="F:ATP binding"/>
    <property type="evidence" value="ECO:0007669"/>
    <property type="project" value="UniProtKB-KW"/>
</dbReference>
<dbReference type="PROSITE" id="PS01036">
    <property type="entry name" value="HSP70_3"/>
    <property type="match status" value="1"/>
</dbReference>
<reference evidence="7 8" key="1">
    <citation type="submission" date="2016-06" db="EMBL/GenBank/DDBJ databases">
        <authorList>
            <person name="Kjaerup R.B."/>
            <person name="Dalgaard T.S."/>
            <person name="Juul-Madsen H.R."/>
        </authorList>
    </citation>
    <scope>NUCLEOTIDE SEQUENCE [LARGE SCALE GENOMIC DNA]</scope>
    <source>
        <strain evidence="7 8">DSM 43363</strain>
    </source>
</reference>
<dbReference type="Gene3D" id="3.90.640.10">
    <property type="entry name" value="Actin, Chain A, domain 4"/>
    <property type="match status" value="1"/>
</dbReference>
<dbReference type="PANTHER" id="PTHR19375">
    <property type="entry name" value="HEAT SHOCK PROTEIN 70KDA"/>
    <property type="match status" value="1"/>
</dbReference>
<keyword evidence="5" id="KW-0143">Chaperone</keyword>
<keyword evidence="4" id="KW-0346">Stress response</keyword>
<dbReference type="InterPro" id="IPR013126">
    <property type="entry name" value="Hsp_70_fam"/>
</dbReference>
<dbReference type="Proteomes" id="UP000199343">
    <property type="component" value="Unassembled WGS sequence"/>
</dbReference>
<evidence type="ECO:0000256" key="3">
    <source>
        <dbReference type="ARBA" id="ARBA00022840"/>
    </source>
</evidence>
<evidence type="ECO:0000256" key="2">
    <source>
        <dbReference type="ARBA" id="ARBA00022741"/>
    </source>
</evidence>
<dbReference type="OrthoDB" id="9766019at2"/>
<protein>
    <submittedName>
        <fullName evidence="7">Hsp70 protein</fullName>
    </submittedName>
</protein>
<dbReference type="PRINTS" id="PR00301">
    <property type="entry name" value="HEATSHOCK70"/>
</dbReference>
<comment type="similarity">
    <text evidence="1 6">Belongs to the heat shock protein 70 family.</text>
</comment>
<dbReference type="EMBL" id="FMIC01000002">
    <property type="protein sequence ID" value="SCL72934.1"/>
    <property type="molecule type" value="Genomic_DNA"/>
</dbReference>
<dbReference type="STRING" id="47871.GA0070608_5257"/>